<evidence type="ECO:0000313" key="3">
    <source>
        <dbReference type="Proteomes" id="UP000663508"/>
    </source>
</evidence>
<proteinExistence type="predicted"/>
<reference evidence="2" key="1">
    <citation type="submission" date="2020-11" db="EMBL/GenBank/DDBJ databases">
        <title>Complete genome sequence of a novel pathogenic Methylobacterium strain isolated from rice in Vietnam.</title>
        <authorList>
            <person name="Lai K."/>
            <person name="Okazaki S."/>
            <person name="Higashi K."/>
            <person name="Mori H."/>
            <person name="Toyoda A."/>
            <person name="Kurokawa K."/>
        </authorList>
    </citation>
    <scope>NUCLEOTIDE SEQUENCE</scope>
    <source>
        <strain evidence="2">VL1</strain>
    </source>
</reference>
<name>A0A8H9C909_9HYPH</name>
<gene>
    <name evidence="2" type="ORF">mvi_47270</name>
</gene>
<dbReference type="Pfam" id="PF11294">
    <property type="entry name" value="DUF3095"/>
    <property type="match status" value="1"/>
</dbReference>
<dbReference type="AlphaFoldDB" id="A0A8H9C909"/>
<dbReference type="Proteomes" id="UP000663508">
    <property type="component" value="Chromosome"/>
</dbReference>
<evidence type="ECO:0008006" key="4">
    <source>
        <dbReference type="Google" id="ProtNLM"/>
    </source>
</evidence>
<evidence type="ECO:0000256" key="1">
    <source>
        <dbReference type="SAM" id="MobiDB-lite"/>
    </source>
</evidence>
<dbReference type="KEGG" id="mind:mvi_47270"/>
<evidence type="ECO:0000313" key="2">
    <source>
        <dbReference type="EMBL" id="BCM86266.1"/>
    </source>
</evidence>
<dbReference type="EMBL" id="AP024145">
    <property type="protein sequence ID" value="BCM86266.1"/>
    <property type="molecule type" value="Genomic_DNA"/>
</dbReference>
<dbReference type="RefSeq" id="WP_207179286.1">
    <property type="nucleotide sequence ID" value="NZ_AP024145.1"/>
</dbReference>
<dbReference type="InterPro" id="IPR021445">
    <property type="entry name" value="DUF3095"/>
</dbReference>
<sequence length="469" mass="48761">METAIPTTPRAAPQSAPQVAPQIAPFAAPLAAEGFRYADLAPATDFLSVLDEAQYRPVPDGWWVAVTDVVDSTGAIAAGRYRAVNFTGAAVIAALRNALERRELPFVFGGDGASVLVAPDEEEAARAALAATVSWARDAMGLSLRAALVPVSEIRAAGHAVAVARYAPSPDVAYAMFMGGGLAYAERALKRGLHAVAPAPAGTQPDLTGLTCRFEPTRARHGLILSVLVVAAEGADRAAARAAIADVVRLAGEAPARGHPLPPGGPRLRWPPPGLAHEVRARGPLKGSLALRRLHVLGATLVGHLIFRLGLRVGGFSAPRYIGELVANTDFRKYDDGLRMTLDCSPALAARIEARLEEAEAAGLVRFGLHRQGAALTTCITPVAALRDHVHFVDGEDGGYARAAQMLKAKSAARIVEGLPPEVLPPEVLPPEVLPSKEALKAGEAASNLADGAPTEAESAKVTARGAAV</sequence>
<feature type="region of interest" description="Disordered" evidence="1">
    <location>
        <begin position="444"/>
        <end position="469"/>
    </location>
</feature>
<accession>A0A8H9C909</accession>
<protein>
    <recommendedName>
        <fullName evidence="4">Adenylate cyclase</fullName>
    </recommendedName>
</protein>
<organism evidence="2 3">
    <name type="scientific">Methylobacterium indicum</name>
    <dbReference type="NCBI Taxonomy" id="1775910"/>
    <lineage>
        <taxon>Bacteria</taxon>
        <taxon>Pseudomonadati</taxon>
        <taxon>Pseudomonadota</taxon>
        <taxon>Alphaproteobacteria</taxon>
        <taxon>Hyphomicrobiales</taxon>
        <taxon>Methylobacteriaceae</taxon>
        <taxon>Methylobacterium</taxon>
    </lineage>
</organism>